<dbReference type="EMBL" id="JXKH01000005">
    <property type="protein sequence ID" value="OJG18123.1"/>
    <property type="molecule type" value="Genomic_DNA"/>
</dbReference>
<gene>
    <name evidence="1" type="ORF">RU97_GL002196</name>
</gene>
<proteinExistence type="predicted"/>
<sequence length="94" mass="10960">MFDQLKKKQAERRELRKQQLRKKNFELRQVGKDPLKGWHKMIDTGMSGSCMRGAVVIVDITGKNLETYNFFSEAQKQLAYEVNRSNLSHQETGN</sequence>
<keyword evidence="2" id="KW-1185">Reference proteome</keyword>
<dbReference type="Proteomes" id="UP000181884">
    <property type="component" value="Unassembled WGS sequence"/>
</dbReference>
<dbReference type="RefSeq" id="WP_067393589.1">
    <property type="nucleotide sequence ID" value="NZ_JXKH01000005.1"/>
</dbReference>
<organism evidence="1 2">
    <name type="scientific">Enterococcus canis</name>
    <dbReference type="NCBI Taxonomy" id="214095"/>
    <lineage>
        <taxon>Bacteria</taxon>
        <taxon>Bacillati</taxon>
        <taxon>Bacillota</taxon>
        <taxon>Bacilli</taxon>
        <taxon>Lactobacillales</taxon>
        <taxon>Enterococcaceae</taxon>
        <taxon>Enterococcus</taxon>
    </lineage>
</organism>
<evidence type="ECO:0000313" key="1">
    <source>
        <dbReference type="EMBL" id="OJG18123.1"/>
    </source>
</evidence>
<reference evidence="1 2" key="1">
    <citation type="submission" date="2014-12" db="EMBL/GenBank/DDBJ databases">
        <title>Draft genome sequences of 29 type strains of Enterococci.</title>
        <authorList>
            <person name="Zhong Z."/>
            <person name="Sun Z."/>
            <person name="Liu W."/>
            <person name="Zhang W."/>
            <person name="Zhang H."/>
        </authorList>
    </citation>
    <scope>NUCLEOTIDE SEQUENCE [LARGE SCALE GENOMIC DNA]</scope>
    <source>
        <strain evidence="1 2">DSM 17029</strain>
    </source>
</reference>
<name>A0A1L8REG2_9ENTE</name>
<evidence type="ECO:0000313" key="2">
    <source>
        <dbReference type="Proteomes" id="UP000181884"/>
    </source>
</evidence>
<dbReference type="AlphaFoldDB" id="A0A1L8REG2"/>
<dbReference type="STRING" id="214095.RU97_GL002196"/>
<comment type="caution">
    <text evidence="1">The sequence shown here is derived from an EMBL/GenBank/DDBJ whole genome shotgun (WGS) entry which is preliminary data.</text>
</comment>
<accession>A0A1L8REG2</accession>
<protein>
    <submittedName>
        <fullName evidence="1">Uncharacterized protein</fullName>
    </submittedName>
</protein>